<dbReference type="InterPro" id="IPR011041">
    <property type="entry name" value="Quinoprot_gluc/sorb_DH_b-prop"/>
</dbReference>
<dbReference type="SUPFAM" id="SSF46626">
    <property type="entry name" value="Cytochrome c"/>
    <property type="match status" value="1"/>
</dbReference>
<proteinExistence type="predicted"/>
<evidence type="ECO:0000256" key="3">
    <source>
        <dbReference type="ARBA" id="ARBA00023004"/>
    </source>
</evidence>
<protein>
    <submittedName>
        <fullName evidence="7">Sorbosone dehydrogenase</fullName>
    </submittedName>
</protein>
<feature type="signal peptide" evidence="5">
    <location>
        <begin position="1"/>
        <end position="21"/>
    </location>
</feature>
<feature type="domain" description="Cytochrome c" evidence="6">
    <location>
        <begin position="863"/>
        <end position="999"/>
    </location>
</feature>
<dbReference type="OrthoDB" id="228131at2"/>
<dbReference type="Gene3D" id="2.120.10.30">
    <property type="entry name" value="TolB, C-terminal domain"/>
    <property type="match status" value="1"/>
</dbReference>
<evidence type="ECO:0000259" key="6">
    <source>
        <dbReference type="PROSITE" id="PS51007"/>
    </source>
</evidence>
<keyword evidence="2 4" id="KW-0479">Metal-binding</keyword>
<dbReference type="InterPro" id="IPR055557">
    <property type="entry name" value="DUF7133"/>
</dbReference>
<dbReference type="EMBL" id="PUIB01000019">
    <property type="protein sequence ID" value="PQO31529.1"/>
    <property type="molecule type" value="Genomic_DNA"/>
</dbReference>
<accession>A0A2S8FH80</accession>
<evidence type="ECO:0000313" key="7">
    <source>
        <dbReference type="EMBL" id="PQO31529.1"/>
    </source>
</evidence>
<evidence type="ECO:0000256" key="4">
    <source>
        <dbReference type="PROSITE-ProRule" id="PRU00433"/>
    </source>
</evidence>
<dbReference type="GO" id="GO:0009055">
    <property type="term" value="F:electron transfer activity"/>
    <property type="evidence" value="ECO:0007669"/>
    <property type="project" value="InterPro"/>
</dbReference>
<dbReference type="NCBIfam" id="TIGR02604">
    <property type="entry name" value="Piru_Ver_Nterm"/>
    <property type="match status" value="1"/>
</dbReference>
<dbReference type="Pfam" id="PF23500">
    <property type="entry name" value="DUF7133"/>
    <property type="match status" value="2"/>
</dbReference>
<dbReference type="GO" id="GO:0046872">
    <property type="term" value="F:metal ion binding"/>
    <property type="evidence" value="ECO:0007669"/>
    <property type="project" value="UniProtKB-KW"/>
</dbReference>
<dbReference type="PANTHER" id="PTHR33546">
    <property type="entry name" value="LARGE, MULTIFUNCTIONAL SECRETED PROTEIN-RELATED"/>
    <property type="match status" value="1"/>
</dbReference>
<keyword evidence="1 4" id="KW-0349">Heme</keyword>
<sequence>MHRPALSLLLLLIAMPAVVWAQRDLKVIPDTNPDNERESFTVAEGFEVNLFASDPMIASPIQINFDAQGRLWVASSEVYPQIEPGQVANDKIIMLEDTNGDGTADKSTVFADGLLIPTGVLPGDGGVYVANSTELLHMKDTDGDGKADQKRVVLSGFGTEDTHHILHTLRWGYDGMMYFNQSIYIHSHIETPHGVRRLNAGGIWQFRPETMELDVYCRGFVNSWGHHFNQWGADFATDGAYGEGINYIFPGAVYVTAADARRLVQGLNPGSPKHCGLELVGGSHLPADWQTSALTNDFRAHRVCRFVLEEDGSGFASRQAEDVIKASHGAFRPVDIKMGPDGAIYIADWYNPIIQHGEVDFRDPRRDHVHGRIWRVTKKGSPLAKPMNLEAASVEQLLAALKSPDMWVRTQAKQQLKQHPRSEVVPQLAAWMKTLAQDDPATAHYRLEGLWTYQALDEVNQPLLAEMLASPNHNIRAAAVRVASQWHDEIANPLEVFTTAVRDEHPRVRLEGVRALATIPSPEAMIVGLEATRQPMDRFLDFAVWQLANDLAPQWVPALQKAIADGDANAKILEDAKAHPASWAFAMEAIPDAAVAEAAIAIVPSDDAATAQRLVQLAAQRGDAALLGKLFTSILPGGNRADEAGQIAPILKSFLVAMETRKTKPEGDLAKIENLYGSSSPEVSALAFDTAIAWNVASHDLVRSYAAGDKELPAAARVAAVRALAKIPGEPTAKLLVDLISNPEASQEVRLAALESLAAFALPRASGQAAALLAKEDNTIPPTAILAPFVSRKQGQIRLAEALQGKTLARDQAQLALRAVRSSAQAAPELVAAIQAAGGLAGGVRQWSDEELAEITKLAMTEGDPHAGEVIFRKAALNCFKCHAIGEAGGKVGPNLISLGASAQPDYIVESLLRPSAKVKENFHSLVILTDEGKVLTGIPIRESKDLLVLRDGEGRETEIAKETIDDRAEGRSLMPDGSIDELTTQEIVDLATFLSKLGKDEKFSIGNRRYLRKWSTLAYNDESNRAINRTSNNTVAAGNPAFVWNPIFSLVDGGVPLAELPVYRPHRDQPPFGYLQTNIEVATGGKFQLALEGPEGLSVWLDGKPVPTSELLEVDWQPGTHQLTLAVNLDARQKPVKVRVVEENSTGRLATSAEK</sequence>
<evidence type="ECO:0000256" key="2">
    <source>
        <dbReference type="ARBA" id="ARBA00022723"/>
    </source>
</evidence>
<dbReference type="Proteomes" id="UP000239388">
    <property type="component" value="Unassembled WGS sequence"/>
</dbReference>
<dbReference type="GO" id="GO:0020037">
    <property type="term" value="F:heme binding"/>
    <property type="evidence" value="ECO:0007669"/>
    <property type="project" value="InterPro"/>
</dbReference>
<reference evidence="7 8" key="1">
    <citation type="submission" date="2018-02" db="EMBL/GenBank/DDBJ databases">
        <title>Comparative genomes isolates from brazilian mangrove.</title>
        <authorList>
            <person name="Araujo J.E."/>
            <person name="Taketani R.G."/>
            <person name="Silva M.C.P."/>
            <person name="Loureco M.V."/>
            <person name="Andreote F.D."/>
        </authorList>
    </citation>
    <scope>NUCLEOTIDE SEQUENCE [LARGE SCALE GENOMIC DNA]</scope>
    <source>
        <strain evidence="7 8">NAP PRIS-MGV</strain>
    </source>
</reference>
<dbReference type="RefSeq" id="WP_105356540.1">
    <property type="nucleotide sequence ID" value="NZ_PUIB01000019.1"/>
</dbReference>
<dbReference type="InterPro" id="IPR016024">
    <property type="entry name" value="ARM-type_fold"/>
</dbReference>
<dbReference type="PANTHER" id="PTHR33546:SF1">
    <property type="entry name" value="LARGE, MULTIFUNCTIONAL SECRETED PROTEIN"/>
    <property type="match status" value="1"/>
</dbReference>
<dbReference type="Gene3D" id="1.25.10.10">
    <property type="entry name" value="Leucine-rich Repeat Variant"/>
    <property type="match status" value="1"/>
</dbReference>
<dbReference type="AlphaFoldDB" id="A0A2S8FH80"/>
<dbReference type="InterPro" id="IPR013428">
    <property type="entry name" value="Membrane-bound_put_N"/>
</dbReference>
<dbReference type="InterPro" id="IPR036909">
    <property type="entry name" value="Cyt_c-like_dom_sf"/>
</dbReference>
<dbReference type="NCBIfam" id="TIGR02603">
    <property type="entry name" value="CxxCH_TIGR02603"/>
    <property type="match status" value="1"/>
</dbReference>
<feature type="chain" id="PRO_5015492725" evidence="5">
    <location>
        <begin position="22"/>
        <end position="1156"/>
    </location>
</feature>
<dbReference type="InterPro" id="IPR009056">
    <property type="entry name" value="Cyt_c-like_dom"/>
</dbReference>
<dbReference type="SUPFAM" id="SSF48371">
    <property type="entry name" value="ARM repeat"/>
    <property type="match status" value="1"/>
</dbReference>
<organism evidence="7 8">
    <name type="scientific">Blastopirellula marina</name>
    <dbReference type="NCBI Taxonomy" id="124"/>
    <lineage>
        <taxon>Bacteria</taxon>
        <taxon>Pseudomonadati</taxon>
        <taxon>Planctomycetota</taxon>
        <taxon>Planctomycetia</taxon>
        <taxon>Pirellulales</taxon>
        <taxon>Pirellulaceae</taxon>
        <taxon>Blastopirellula</taxon>
    </lineage>
</organism>
<keyword evidence="3 4" id="KW-0408">Iron</keyword>
<keyword evidence="5" id="KW-0732">Signal</keyword>
<dbReference type="InterPro" id="IPR011989">
    <property type="entry name" value="ARM-like"/>
</dbReference>
<dbReference type="InterPro" id="IPR013427">
    <property type="entry name" value="Haem-bd_dom_put"/>
</dbReference>
<evidence type="ECO:0000313" key="8">
    <source>
        <dbReference type="Proteomes" id="UP000239388"/>
    </source>
</evidence>
<gene>
    <name evidence="7" type="ORF">C5Y98_19085</name>
</gene>
<name>A0A2S8FH80_9BACT</name>
<comment type="caution">
    <text evidence="7">The sequence shown here is derived from an EMBL/GenBank/DDBJ whole genome shotgun (WGS) entry which is preliminary data.</text>
</comment>
<dbReference type="Gene3D" id="1.10.760.10">
    <property type="entry name" value="Cytochrome c-like domain"/>
    <property type="match status" value="1"/>
</dbReference>
<dbReference type="SUPFAM" id="SSF50952">
    <property type="entry name" value="Soluble quinoprotein glucose dehydrogenase"/>
    <property type="match status" value="1"/>
</dbReference>
<evidence type="ECO:0000256" key="1">
    <source>
        <dbReference type="ARBA" id="ARBA00022617"/>
    </source>
</evidence>
<dbReference type="PROSITE" id="PS51007">
    <property type="entry name" value="CYTC"/>
    <property type="match status" value="1"/>
</dbReference>
<dbReference type="InterPro" id="IPR011042">
    <property type="entry name" value="6-blade_b-propeller_TolB-like"/>
</dbReference>
<evidence type="ECO:0000256" key="5">
    <source>
        <dbReference type="SAM" id="SignalP"/>
    </source>
</evidence>
<dbReference type="Pfam" id="PF13646">
    <property type="entry name" value="HEAT_2"/>
    <property type="match status" value="1"/>
</dbReference>